<keyword evidence="3 6" id="KW-0732">Signal</keyword>
<dbReference type="Proteomes" id="UP000000491">
    <property type="component" value="Chromosome"/>
</dbReference>
<accession>F8ET55</accession>
<dbReference type="InterPro" id="IPR001563">
    <property type="entry name" value="Peptidase_S10"/>
</dbReference>
<feature type="chain" id="PRO_5003369918" evidence="6">
    <location>
        <begin position="26"/>
        <end position="530"/>
    </location>
</feature>
<evidence type="ECO:0000256" key="5">
    <source>
        <dbReference type="ARBA" id="ARBA00023180"/>
    </source>
</evidence>
<dbReference type="PATRIC" id="fig|579138.3.peg.45"/>
<keyword evidence="4" id="KW-0378">Hydrolase</keyword>
<keyword evidence="5" id="KW-0325">Glycoprotein</keyword>
<reference evidence="7 8" key="1">
    <citation type="journal article" date="2011" name="J. Bacteriol.">
        <title>Genome sequence of the ethanol-producing Zymomonas mobilis subsp. pomaceae lectotype strain ATCC 29192.</title>
        <authorList>
            <person name="Kouvelis V.N."/>
            <person name="Davenport K.W."/>
            <person name="Brettin T.S."/>
            <person name="Bruce D."/>
            <person name="Detter C."/>
            <person name="Han C.S."/>
            <person name="Nolan M."/>
            <person name="Tapia R."/>
            <person name="Damoulaki A."/>
            <person name="Kyrpides N.C."/>
            <person name="Typas M.A."/>
            <person name="Pappas K.M."/>
        </authorList>
    </citation>
    <scope>NUCLEOTIDE SEQUENCE [LARGE SCALE GENOMIC DNA]</scope>
    <source>
        <strain evidence="8">ATCC 29192 / DSM 22645 / JCM 10191 / CCUG 17912 / NBRC 13757 / NCIMB 11200 / NRRL B-4491 / Barker I</strain>
    </source>
</reference>
<evidence type="ECO:0000256" key="1">
    <source>
        <dbReference type="ARBA" id="ARBA00022645"/>
    </source>
</evidence>
<dbReference type="Pfam" id="PF00450">
    <property type="entry name" value="Peptidase_S10"/>
    <property type="match status" value="1"/>
</dbReference>
<dbReference type="SUPFAM" id="SSF53474">
    <property type="entry name" value="alpha/beta-Hydrolases"/>
    <property type="match status" value="1"/>
</dbReference>
<evidence type="ECO:0000313" key="7">
    <source>
        <dbReference type="EMBL" id="AEI36945.1"/>
    </source>
</evidence>
<dbReference type="STRING" id="579138.Zymop_0041"/>
<evidence type="ECO:0000256" key="4">
    <source>
        <dbReference type="ARBA" id="ARBA00022801"/>
    </source>
</evidence>
<organism evidence="7 8">
    <name type="scientific">Zymomonas mobilis subsp. pomaceae (strain ATCC 29192 / DSM 22645 / JCM 10191 / CCUG 17912 / NBRC 13757 / NCIMB 11200 / NRRL B-4491 / Barker I)</name>
    <dbReference type="NCBI Taxonomy" id="579138"/>
    <lineage>
        <taxon>Bacteria</taxon>
        <taxon>Pseudomonadati</taxon>
        <taxon>Pseudomonadota</taxon>
        <taxon>Alphaproteobacteria</taxon>
        <taxon>Sphingomonadales</taxon>
        <taxon>Zymomonadaceae</taxon>
        <taxon>Zymomonas</taxon>
    </lineage>
</organism>
<dbReference type="Gene3D" id="3.40.50.1820">
    <property type="entry name" value="alpha/beta hydrolase"/>
    <property type="match status" value="1"/>
</dbReference>
<sequence length="530" mass="59327">MRLSRSILLSLTALSAFITTTSVQADNTAAKEKEKAPATPTVAEDKLVPTRSFSDGTVTVKGQSINYQAVAGTLIVHPKGWDETVEDKEKNQPRASMFYTAYFKKDAPSANRPIVFLYNGGPGSASVWLHMGSFGPKRIVTEDHEHNNGAPYHLINNDYSLMDVADVVFVDAPATGFSRIAGKDKEKAFLGVDQDAFAFSEFIKSFLTQYNRWNSPKYLFGESYGTPRSAILVNMLQEDAVDFNGVILLSQILNFGLDSDLPNLNPGLDQAYITNLPTYAATAWYHNRLPGQKPANLEGFLKEVEYFATTEYAMALQQGNALDPARKQAIAQKYSQYTGIPVDYILKSDLRLNGGQFNQNLQGSDITTGRLDTRFSGPTLDPLEKEATYDPQSSALSSAYVSAFNDYSLRQLHFGEGRAYKSYVPIHKWDYQHRLPNGPIVPWAVNVLPDLASAMTTNPKLKIMVAGGYFDLATPYYEGWYEMHHLPIRDSLKQNIEYHYYKSGHMVYVNKESLKVLHDDVASFIRRNYQ</sequence>
<keyword evidence="2" id="KW-0645">Protease</keyword>
<dbReference type="AlphaFoldDB" id="F8ET55"/>
<proteinExistence type="predicted"/>
<evidence type="ECO:0000256" key="6">
    <source>
        <dbReference type="SAM" id="SignalP"/>
    </source>
</evidence>
<dbReference type="HOGENOM" id="CLU_032786_0_0_5"/>
<name>F8ET55_ZYMMT</name>
<dbReference type="GO" id="GO:0004185">
    <property type="term" value="F:serine-type carboxypeptidase activity"/>
    <property type="evidence" value="ECO:0007669"/>
    <property type="project" value="InterPro"/>
</dbReference>
<gene>
    <name evidence="7" type="ordered locus">Zymop_0041</name>
</gene>
<evidence type="ECO:0000313" key="8">
    <source>
        <dbReference type="Proteomes" id="UP000000491"/>
    </source>
</evidence>
<dbReference type="GO" id="GO:0006508">
    <property type="term" value="P:proteolysis"/>
    <property type="evidence" value="ECO:0007669"/>
    <property type="project" value="UniProtKB-KW"/>
</dbReference>
<dbReference type="KEGG" id="zmp:Zymop_0041"/>
<evidence type="ECO:0000256" key="2">
    <source>
        <dbReference type="ARBA" id="ARBA00022670"/>
    </source>
</evidence>
<dbReference type="PANTHER" id="PTHR11802:SF3">
    <property type="entry name" value="RETINOID-INDUCIBLE SERINE CARBOXYPEPTIDASE"/>
    <property type="match status" value="1"/>
</dbReference>
<dbReference type="InterPro" id="IPR029058">
    <property type="entry name" value="AB_hydrolase_fold"/>
</dbReference>
<dbReference type="EMBL" id="CP002865">
    <property type="protein sequence ID" value="AEI36945.1"/>
    <property type="molecule type" value="Genomic_DNA"/>
</dbReference>
<dbReference type="PANTHER" id="PTHR11802">
    <property type="entry name" value="SERINE PROTEASE FAMILY S10 SERINE CARBOXYPEPTIDASE"/>
    <property type="match status" value="1"/>
</dbReference>
<evidence type="ECO:0000256" key="3">
    <source>
        <dbReference type="ARBA" id="ARBA00022729"/>
    </source>
</evidence>
<dbReference type="RefSeq" id="WP_013933346.1">
    <property type="nucleotide sequence ID" value="NC_015709.1"/>
</dbReference>
<protein>
    <submittedName>
        <fullName evidence="7">Peptidase S10 serine carboxypeptidase</fullName>
    </submittedName>
</protein>
<keyword evidence="1 7" id="KW-0121">Carboxypeptidase</keyword>
<dbReference type="eggNOG" id="COG2939">
    <property type="taxonomic scope" value="Bacteria"/>
</dbReference>
<feature type="signal peptide" evidence="6">
    <location>
        <begin position="1"/>
        <end position="25"/>
    </location>
</feature>